<keyword evidence="5" id="KW-0472">Membrane</keyword>
<dbReference type="PROSITE" id="PS50297">
    <property type="entry name" value="ANK_REP_REGION"/>
    <property type="match status" value="3"/>
</dbReference>
<feature type="repeat" description="ANK" evidence="3">
    <location>
        <begin position="580"/>
        <end position="613"/>
    </location>
</feature>
<dbReference type="Pfam" id="PF06985">
    <property type="entry name" value="HET"/>
    <property type="match status" value="1"/>
</dbReference>
<dbReference type="Pfam" id="PF00023">
    <property type="entry name" value="Ank"/>
    <property type="match status" value="1"/>
</dbReference>
<evidence type="ECO:0000256" key="1">
    <source>
        <dbReference type="ARBA" id="ARBA00022737"/>
    </source>
</evidence>
<dbReference type="PROSITE" id="PS50088">
    <property type="entry name" value="ANK_REPEAT"/>
    <property type="match status" value="3"/>
</dbReference>
<dbReference type="GeneID" id="59306176"/>
<feature type="repeat" description="ANK" evidence="3">
    <location>
        <begin position="241"/>
        <end position="273"/>
    </location>
</feature>
<dbReference type="SUPFAM" id="SSF48403">
    <property type="entry name" value="Ankyrin repeat"/>
    <property type="match status" value="4"/>
</dbReference>
<keyword evidence="5" id="KW-1133">Transmembrane helix</keyword>
<organism evidence="7 8">
    <name type="scientific">Fusarium tjaetaba</name>
    <dbReference type="NCBI Taxonomy" id="1567544"/>
    <lineage>
        <taxon>Eukaryota</taxon>
        <taxon>Fungi</taxon>
        <taxon>Dikarya</taxon>
        <taxon>Ascomycota</taxon>
        <taxon>Pezizomycotina</taxon>
        <taxon>Sordariomycetes</taxon>
        <taxon>Hypocreomycetidae</taxon>
        <taxon>Hypocreales</taxon>
        <taxon>Nectriaceae</taxon>
        <taxon>Fusarium</taxon>
        <taxon>Fusarium fujikuroi species complex</taxon>
    </lineage>
</organism>
<dbReference type="OrthoDB" id="5428863at2759"/>
<evidence type="ECO:0000256" key="5">
    <source>
        <dbReference type="SAM" id="Phobius"/>
    </source>
</evidence>
<proteinExistence type="predicted"/>
<gene>
    <name evidence="7" type="ORF">FTJAE_7211</name>
</gene>
<feature type="region of interest" description="Disordered" evidence="4">
    <location>
        <begin position="1261"/>
        <end position="1283"/>
    </location>
</feature>
<dbReference type="Gene3D" id="1.25.40.20">
    <property type="entry name" value="Ankyrin repeat-containing domain"/>
    <property type="match status" value="4"/>
</dbReference>
<accession>A0A8H5RHL3</accession>
<evidence type="ECO:0000256" key="3">
    <source>
        <dbReference type="PROSITE-ProRule" id="PRU00023"/>
    </source>
</evidence>
<dbReference type="EMBL" id="JAAQRI010000143">
    <property type="protein sequence ID" value="KAF5633314.1"/>
    <property type="molecule type" value="Genomic_DNA"/>
</dbReference>
<feature type="region of interest" description="Disordered" evidence="4">
    <location>
        <begin position="1004"/>
        <end position="1023"/>
    </location>
</feature>
<keyword evidence="2 3" id="KW-0040">ANK repeat</keyword>
<feature type="repeat" description="ANK" evidence="3">
    <location>
        <begin position="764"/>
        <end position="796"/>
    </location>
</feature>
<reference evidence="7 8" key="1">
    <citation type="submission" date="2020-05" db="EMBL/GenBank/DDBJ databases">
        <title>Identification and distribution of gene clusters putatively required for synthesis of sphingolipid metabolism inhibitors in phylogenetically diverse species of the filamentous fungus Fusarium.</title>
        <authorList>
            <person name="Kim H.-S."/>
            <person name="Busman M."/>
            <person name="Brown D.W."/>
            <person name="Divon H."/>
            <person name="Uhlig S."/>
            <person name="Proctor R.H."/>
        </authorList>
    </citation>
    <scope>NUCLEOTIDE SEQUENCE [LARGE SCALE GENOMIC DNA]</scope>
    <source>
        <strain evidence="7 8">NRRL 66243</strain>
    </source>
</reference>
<dbReference type="InterPro" id="IPR036770">
    <property type="entry name" value="Ankyrin_rpt-contain_sf"/>
</dbReference>
<keyword evidence="8" id="KW-1185">Reference proteome</keyword>
<dbReference type="SMART" id="SM00248">
    <property type="entry name" value="ANK"/>
    <property type="match status" value="16"/>
</dbReference>
<evidence type="ECO:0000259" key="6">
    <source>
        <dbReference type="Pfam" id="PF06985"/>
    </source>
</evidence>
<sequence>MRSETPSYNIVRAFQIPLRIRSHLLFALGDLILIWWPNQPQRRVARRSILKTIEAAVLDPSPGKTLEEWGVQHLSSLTSTAVMWSIKAQNITGTVLIYCFGATYIQGLGLILSTLAFKSYLIIKHFPSGISNFTPLELFILGRLSLASYPDKSVATYKLEKDSLKTFRRQGLLNTARRKSDPERRRSSKMAGLVDSTNNEGQDKGRTPLACAAEAGHIVTVAKLLAGSPEFNIDIDARDYDGCTPLTIASQKGHTAVVEQLLAHGANPNFRDFNQITPLWHAARHGHTPIVHLLLNSRQISDVNSRPICPQENRLDTPLSIAIKKGHQETAELLSRTDGINPCLRTGLSAETYWDNLSILGLAIRSAFEDVALALLDKCNLGHDNEDADSGDDGSCVEDSDENFSCASGSDIDGCDAENSSSEGVDGYGTDGSCAEYSDAKDSNAEGSAGKNYDNHIFDSNGTKEPMEPVSKLLVLAVVASCSRIVQELLTTYCADVNATHSYYAGEALSWVKDSPLMAASRRGDLNTVHLLLGLDEIRPGVSSDRSDSALAAAAQGGFLDVDKTLVANGRIEVDCKNEEGRTALSLAAESGFEAVVAELLATGAADPNSQDNKGRTPLIWATDPTGGYGPGGWQLREGVINRLLANDQTVVNTEDSEDQTALLYAAKNGALGLVVALLGHPEIDSMGGSAIWSPLGEAATKGHADVAQTLLAKGRVDVNTVCDLFGSTALMLMAGCCDAEDDVSTAQVLLSAPEIDVDFQDDRGKTALMGAASRGAAGMVKLLLASGADPNMQDHDGNTAISHVRKIEIMKALLEAPGIKPDHPNNEGRTALSLAAEAANIECVNGLLSIEDVNPDARDIYGRGPLSWVFEKNGLQYGWAREERKEVLQQLLRIPTVDPNAEDNYGSTPLLLAIMSDHGNEYVEVLLSRPDLDVNQPPIEGTDSPLDTAMKIGNMDTVALLRARGATDSVESVKPRSSGKNFVVDEGGSPSGRYVFEYIPPQQRHRRSLSQESGTSSTSFEPDYDHRPFVTHGFEGVLRWELLREHRLRLGQQQTYIDELAKSTTGICASCSAIDLGSVFWTRHTDYRGRVIADLGRVDETWKKRSCPLCRLFATVYPRTSLREGHKLVSFSTIQSWLCHAEKTHWLDLRYKRFVDTMLLAVVPASTLVAGEVDPVQSYSWCESPPGRDKDTVKAAFSSGVIGRLGSNGPSQGAVTIMQLGTEIIDWSIARNWIKHWGSQTGDPPPYVALSYVWGKSQGSQQSAKQKQQDSLGRKGDGSVDPTIEDAMSVTLELGYTYLWVDRYCVVQEGNEAVKQEQLRHMHLVYANAEVTLIAAAGEDSSAGLRGVPGRPRNRQPSAFIQGHALASIPPDPSHHVGSNSTWATRAWTYQEGLLARRRLYFSEHEMSYECRNMLCREAIRLPRGFEQRISGHKPRFMEPFWMYQPYRLPGMDTSHTGIGLFDLLAVYSKRQLTLESDTLNAMLGIFNLVAQHKTRPIYHICGVPILRLDDPRPGTRNWGQRKTKVSGDNCGTDINPAVSLGGFVDGLCWRLEETAHRRPGFPSWSWTGWQGVVTGAERHMDPIKQTYGFAIEVSIIPDGREHAVAVPWSRCYNQLRMVDKSDPDIRTGQKHILEITASAATVRFRKGEYDGRPDTWIGMVIAGEDVCQGEFFLTSKDLPTSSLPQQQWTGIVLGNSEDMEYLAHDNDKNGFFLHHTIVLIIQEQERKQRHGQGHKYYERIGLLTLAYCPLNGSMLERRTRRVM</sequence>
<dbReference type="PANTHER" id="PTHR24123">
    <property type="entry name" value="ANKYRIN REPEAT-CONTAINING"/>
    <property type="match status" value="1"/>
</dbReference>
<dbReference type="InterPro" id="IPR002110">
    <property type="entry name" value="Ankyrin_rpt"/>
</dbReference>
<evidence type="ECO:0000256" key="2">
    <source>
        <dbReference type="ARBA" id="ARBA00023043"/>
    </source>
</evidence>
<evidence type="ECO:0000256" key="4">
    <source>
        <dbReference type="SAM" id="MobiDB-lite"/>
    </source>
</evidence>
<feature type="region of interest" description="Disordered" evidence="4">
    <location>
        <begin position="175"/>
        <end position="206"/>
    </location>
</feature>
<protein>
    <submittedName>
        <fullName evidence="7">Ankyrin repeat-containing protein</fullName>
    </submittedName>
</protein>
<dbReference type="Pfam" id="PF12796">
    <property type="entry name" value="Ank_2"/>
    <property type="match status" value="4"/>
</dbReference>
<evidence type="ECO:0000313" key="7">
    <source>
        <dbReference type="EMBL" id="KAF5633314.1"/>
    </source>
</evidence>
<dbReference type="InterPro" id="IPR051165">
    <property type="entry name" value="Multifunctional_ANK_Repeat"/>
</dbReference>
<keyword evidence="5" id="KW-0812">Transmembrane</keyword>
<dbReference type="RefSeq" id="XP_037205696.1">
    <property type="nucleotide sequence ID" value="XM_037353906.1"/>
</dbReference>
<dbReference type="InterPro" id="IPR010730">
    <property type="entry name" value="HET"/>
</dbReference>
<keyword evidence="1" id="KW-0677">Repeat</keyword>
<dbReference type="PRINTS" id="PR01415">
    <property type="entry name" value="ANKYRIN"/>
</dbReference>
<name>A0A8H5RHL3_9HYPO</name>
<feature type="domain" description="Heterokaryon incompatibility" evidence="6">
    <location>
        <begin position="1248"/>
        <end position="1393"/>
    </location>
</feature>
<evidence type="ECO:0000313" key="8">
    <source>
        <dbReference type="Proteomes" id="UP000530670"/>
    </source>
</evidence>
<feature type="transmembrane region" description="Helical" evidence="5">
    <location>
        <begin position="95"/>
        <end position="117"/>
    </location>
</feature>
<dbReference type="Proteomes" id="UP000530670">
    <property type="component" value="Unassembled WGS sequence"/>
</dbReference>
<comment type="caution">
    <text evidence="7">The sequence shown here is derived from an EMBL/GenBank/DDBJ whole genome shotgun (WGS) entry which is preliminary data.</text>
</comment>
<dbReference type="PANTHER" id="PTHR24123:SF33">
    <property type="entry name" value="PROTEIN HOS4"/>
    <property type="match status" value="1"/>
</dbReference>
<feature type="compositionally biased region" description="Low complexity" evidence="4">
    <location>
        <begin position="1011"/>
        <end position="1020"/>
    </location>
</feature>